<name>A0A162I8M7_9EURO</name>
<evidence type="ECO:0000259" key="8">
    <source>
        <dbReference type="Pfam" id="PF01545"/>
    </source>
</evidence>
<dbReference type="Proteomes" id="UP000242877">
    <property type="component" value="Unassembled WGS sequence"/>
</dbReference>
<comment type="similarity">
    <text evidence="6">Belongs to the cation diffusion facilitator (CDF) transporter (TC 2.A.4) family. SLC30A subfamily.</text>
</comment>
<sequence length="449" mass="48735">MAPSAEPVSTPPKTPTTLSNNGIAQGSNGNDVLASNSSPSTLAPVTSAEPSSPTLNGSAQLDRIGDDAVANPFNFKPISMAKSPVIKSNMGQRRGHKYKHSSISHQIFQEPPKRAPLALPNSLPIPTLKECRRSMSRDQKVRLGWSFCHICVAGYTLYSSQGSMAMSGLSHLILFDSLGAMLCVVVDVLSNFEVWKRSSIRHPFGLERAEVLAGFAMSVLLFFMGGDLISHTIQHSLENKGGHESHQVHEHHRVSAGEVDHVALLAIVSTLISALGLKNHARIGKAMRLAYIESLPSLLSNPAHFLTLSCSTLLLLLPLLSLKLYTWLDRLLSLGTGFSMCALGVYLVKNLGSMLLMSYSGTDTGSGVSDVLRDIRSDPQVVDVEEAKFWQVHYGLCMANIRLQVNGSEEGLVRLREKVTSTIRNRLAGGYGLGSQKWEVSLQLTRVTE</sequence>
<keyword evidence="6" id="KW-0256">Endoplasmic reticulum</keyword>
<dbReference type="GO" id="GO:0006882">
    <property type="term" value="P:intracellular zinc ion homeostasis"/>
    <property type="evidence" value="ECO:0007669"/>
    <property type="project" value="InterPro"/>
</dbReference>
<feature type="transmembrane region" description="Helical" evidence="6">
    <location>
        <begin position="331"/>
        <end position="348"/>
    </location>
</feature>
<protein>
    <recommendedName>
        <fullName evidence="6">Zinc transporter</fullName>
    </recommendedName>
</protein>
<evidence type="ECO:0000256" key="3">
    <source>
        <dbReference type="ARBA" id="ARBA00022692"/>
    </source>
</evidence>
<dbReference type="GO" id="GO:0005794">
    <property type="term" value="C:Golgi apparatus"/>
    <property type="evidence" value="ECO:0007669"/>
    <property type="project" value="TreeGrafter"/>
</dbReference>
<keyword evidence="3 6" id="KW-0812">Transmembrane</keyword>
<comment type="function">
    <text evidence="6">Functions as a zinc transporter.</text>
</comment>
<evidence type="ECO:0000313" key="10">
    <source>
        <dbReference type="Proteomes" id="UP000242877"/>
    </source>
</evidence>
<dbReference type="GO" id="GO:1904257">
    <property type="term" value="P:zinc ion import into Golgi lumen"/>
    <property type="evidence" value="ECO:0007669"/>
    <property type="project" value="TreeGrafter"/>
</dbReference>
<dbReference type="GO" id="GO:0005385">
    <property type="term" value="F:zinc ion transmembrane transporter activity"/>
    <property type="evidence" value="ECO:0007669"/>
    <property type="project" value="UniProtKB-UniRule"/>
</dbReference>
<comment type="subcellular location">
    <subcellularLocation>
        <location evidence="6">Endoplasmic reticulum membrane</location>
        <topology evidence="6">Multi-pass membrane protein</topology>
    </subcellularLocation>
    <subcellularLocation>
        <location evidence="1">Membrane</location>
        <topology evidence="1">Multi-pass membrane protein</topology>
    </subcellularLocation>
</comment>
<dbReference type="PANTHER" id="PTHR45755:SF5">
    <property type="entry name" value="ZINC TRANSPORTER"/>
    <property type="match status" value="1"/>
</dbReference>
<keyword evidence="2 6" id="KW-0813">Transport</keyword>
<proteinExistence type="inferred from homology"/>
<dbReference type="PANTHER" id="PTHR45755">
    <property type="match status" value="1"/>
</dbReference>
<comment type="caution">
    <text evidence="9">The sequence shown here is derived from an EMBL/GenBank/DDBJ whole genome shotgun (WGS) entry which is preliminary data.</text>
</comment>
<evidence type="ECO:0000256" key="4">
    <source>
        <dbReference type="ARBA" id="ARBA00022989"/>
    </source>
</evidence>
<feature type="transmembrane region" description="Helical" evidence="6">
    <location>
        <begin position="211"/>
        <end position="233"/>
    </location>
</feature>
<dbReference type="GO" id="GO:0005789">
    <property type="term" value="C:endoplasmic reticulum membrane"/>
    <property type="evidence" value="ECO:0007669"/>
    <property type="project" value="UniProtKB-SubCell"/>
</dbReference>
<dbReference type="Pfam" id="PF01545">
    <property type="entry name" value="Cation_efflux"/>
    <property type="match status" value="1"/>
</dbReference>
<dbReference type="SUPFAM" id="SSF161111">
    <property type="entry name" value="Cation efflux protein transmembrane domain-like"/>
    <property type="match status" value="1"/>
</dbReference>
<feature type="compositionally biased region" description="Polar residues" evidence="7">
    <location>
        <begin position="15"/>
        <end position="57"/>
    </location>
</feature>
<feature type="transmembrane region" description="Helical" evidence="6">
    <location>
        <begin position="298"/>
        <end position="319"/>
    </location>
</feature>
<evidence type="ECO:0000313" key="9">
    <source>
        <dbReference type="EMBL" id="KZZ90103.1"/>
    </source>
</evidence>
<feature type="transmembrane region" description="Helical" evidence="6">
    <location>
        <begin position="141"/>
        <end position="158"/>
    </location>
</feature>
<gene>
    <name evidence="9" type="ORF">AAP_04053</name>
</gene>
<keyword evidence="6" id="KW-0406">Ion transport</keyword>
<evidence type="ECO:0000256" key="2">
    <source>
        <dbReference type="ARBA" id="ARBA00022448"/>
    </source>
</evidence>
<comment type="caution">
    <text evidence="6">Lacks conserved residue(s) required for the propagation of feature annotation.</text>
</comment>
<evidence type="ECO:0000256" key="7">
    <source>
        <dbReference type="SAM" id="MobiDB-lite"/>
    </source>
</evidence>
<dbReference type="VEuPathDB" id="FungiDB:AAP_04053"/>
<accession>A0A162I8M7</accession>
<dbReference type="OrthoDB" id="5382797at2759"/>
<evidence type="ECO:0000256" key="6">
    <source>
        <dbReference type="RuleBase" id="RU369017"/>
    </source>
</evidence>
<evidence type="ECO:0000256" key="5">
    <source>
        <dbReference type="ARBA" id="ARBA00023136"/>
    </source>
</evidence>
<dbReference type="InterPro" id="IPR058533">
    <property type="entry name" value="Cation_efflux_TM"/>
</dbReference>
<keyword evidence="5 6" id="KW-0472">Membrane</keyword>
<dbReference type="InterPro" id="IPR045316">
    <property type="entry name" value="Msc2-like"/>
</dbReference>
<reference evidence="9 10" key="1">
    <citation type="journal article" date="2016" name="Genome Biol. Evol.">
        <title>Divergent and convergent evolution of fungal pathogenicity.</title>
        <authorList>
            <person name="Shang Y."/>
            <person name="Xiao G."/>
            <person name="Zheng P."/>
            <person name="Cen K."/>
            <person name="Zhan S."/>
            <person name="Wang C."/>
        </authorList>
    </citation>
    <scope>NUCLEOTIDE SEQUENCE [LARGE SCALE GENOMIC DNA]</scope>
    <source>
        <strain evidence="9 10">ARSEF 7405</strain>
    </source>
</reference>
<dbReference type="GO" id="GO:0031410">
    <property type="term" value="C:cytoplasmic vesicle"/>
    <property type="evidence" value="ECO:0007669"/>
    <property type="project" value="TreeGrafter"/>
</dbReference>
<evidence type="ECO:0000256" key="1">
    <source>
        <dbReference type="ARBA" id="ARBA00004141"/>
    </source>
</evidence>
<keyword evidence="10" id="KW-1185">Reference proteome</keyword>
<feature type="transmembrane region" description="Helical" evidence="6">
    <location>
        <begin position="170"/>
        <end position="190"/>
    </location>
</feature>
<dbReference type="EMBL" id="AZGZ01000018">
    <property type="protein sequence ID" value="KZZ90103.1"/>
    <property type="molecule type" value="Genomic_DNA"/>
</dbReference>
<keyword evidence="4 6" id="KW-1133">Transmembrane helix</keyword>
<feature type="region of interest" description="Disordered" evidence="7">
    <location>
        <begin position="1"/>
        <end position="57"/>
    </location>
</feature>
<dbReference type="InterPro" id="IPR027469">
    <property type="entry name" value="Cation_efflux_TMD_sf"/>
</dbReference>
<dbReference type="AlphaFoldDB" id="A0A162I8M7"/>
<feature type="domain" description="Cation efflux protein transmembrane" evidence="8">
    <location>
        <begin position="151"/>
        <end position="356"/>
    </location>
</feature>
<organism evidence="9 10">
    <name type="scientific">Ascosphaera apis ARSEF 7405</name>
    <dbReference type="NCBI Taxonomy" id="392613"/>
    <lineage>
        <taxon>Eukaryota</taxon>
        <taxon>Fungi</taxon>
        <taxon>Dikarya</taxon>
        <taxon>Ascomycota</taxon>
        <taxon>Pezizomycotina</taxon>
        <taxon>Eurotiomycetes</taxon>
        <taxon>Eurotiomycetidae</taxon>
        <taxon>Onygenales</taxon>
        <taxon>Ascosphaeraceae</taxon>
        <taxon>Ascosphaera</taxon>
    </lineage>
</organism>
<dbReference type="Gene3D" id="1.20.1510.10">
    <property type="entry name" value="Cation efflux protein transmembrane domain"/>
    <property type="match status" value="1"/>
</dbReference>